<proteinExistence type="predicted"/>
<dbReference type="OrthoDB" id="9798269at2"/>
<accession>A0A0U9HYW3</accession>
<comment type="caution">
    <text evidence="1">The sequence shown here is derived from an EMBL/GenBank/DDBJ whole genome shotgun (WGS) entry which is preliminary data.</text>
</comment>
<dbReference type="EMBL" id="BCNO01000003">
    <property type="protein sequence ID" value="GAQ95541.1"/>
    <property type="molecule type" value="Genomic_DNA"/>
</dbReference>
<dbReference type="Proteomes" id="UP000054976">
    <property type="component" value="Unassembled WGS sequence"/>
</dbReference>
<organism evidence="1 2">
    <name type="scientific">Thermodesulfovibrio aggregans</name>
    <dbReference type="NCBI Taxonomy" id="86166"/>
    <lineage>
        <taxon>Bacteria</taxon>
        <taxon>Pseudomonadati</taxon>
        <taxon>Nitrospirota</taxon>
        <taxon>Thermodesulfovibrionia</taxon>
        <taxon>Thermodesulfovibrionales</taxon>
        <taxon>Thermodesulfovibrionaceae</taxon>
        <taxon>Thermodesulfovibrio</taxon>
    </lineage>
</organism>
<dbReference type="AlphaFoldDB" id="A0A0U9HYW3"/>
<dbReference type="STRING" id="86166.TAGGR_313"/>
<reference evidence="2" key="1">
    <citation type="submission" date="2016-01" db="EMBL/GenBank/DDBJ databases">
        <title>Draft genome sequence of Thermodesulfovibrio aggregans strain TGE-P1.</title>
        <authorList>
            <person name="Sekiguchi Y."/>
            <person name="Ohashi A."/>
            <person name="Matsuura N."/>
            <person name="Tourlousse M.D."/>
        </authorList>
    </citation>
    <scope>NUCLEOTIDE SEQUENCE [LARGE SCALE GENOMIC DNA]</scope>
    <source>
        <strain evidence="2">TGE-P1</strain>
    </source>
</reference>
<protein>
    <submittedName>
        <fullName evidence="1">Transcriptional regulator, AbiEi antitoxin, Type IV TA system</fullName>
    </submittedName>
</protein>
<sequence length="195" mass="23276">MKYHAIKLLNEKLYFSSKDVADVLHIKEASARVLCTRYVKSGLFVRLKKDFYLLREKWERLKLEELLTIANFLQVPSYISLMTALSFYEVTTQVQRGFFESVCIKRTAKYEVDSINFYFYKLKKELYFDFVKMDDIFIATKEKAFLDAMYLYSFGKYSFDLDSIDLSKLDVKKIDELLKNFPEKTIKLVKRKCRI</sequence>
<keyword evidence="2" id="KW-1185">Reference proteome</keyword>
<dbReference type="RefSeq" id="WP_153000518.1">
    <property type="nucleotide sequence ID" value="NZ_BCNO01000003.1"/>
</dbReference>
<gene>
    <name evidence="1" type="ORF">TAGGR_313</name>
</gene>
<evidence type="ECO:0000313" key="2">
    <source>
        <dbReference type="Proteomes" id="UP000054976"/>
    </source>
</evidence>
<name>A0A0U9HYW3_9BACT</name>
<evidence type="ECO:0000313" key="1">
    <source>
        <dbReference type="EMBL" id="GAQ95541.1"/>
    </source>
</evidence>